<keyword evidence="2" id="KW-1185">Reference proteome</keyword>
<protein>
    <submittedName>
        <fullName evidence="1">Uncharacterized protein</fullName>
    </submittedName>
</protein>
<reference evidence="2" key="1">
    <citation type="journal article" date="2019" name="Int. J. Syst. Evol. Microbiol.">
        <title>The Global Catalogue of Microorganisms (GCM) 10K type strain sequencing project: providing services to taxonomists for standard genome sequencing and annotation.</title>
        <authorList>
            <consortium name="The Broad Institute Genomics Platform"/>
            <consortium name="The Broad Institute Genome Sequencing Center for Infectious Disease"/>
            <person name="Wu L."/>
            <person name="Ma J."/>
        </authorList>
    </citation>
    <scope>NUCLEOTIDE SEQUENCE [LARGE SCALE GENOMIC DNA]</scope>
    <source>
        <strain evidence="2">CCUG 56607</strain>
    </source>
</reference>
<name>A0ABW3L0N5_9BACI</name>
<dbReference type="EMBL" id="JBHTKL010000001">
    <property type="protein sequence ID" value="MFD1018663.1"/>
    <property type="molecule type" value="Genomic_DNA"/>
</dbReference>
<evidence type="ECO:0000313" key="1">
    <source>
        <dbReference type="EMBL" id="MFD1018663.1"/>
    </source>
</evidence>
<proteinExistence type="predicted"/>
<evidence type="ECO:0000313" key="2">
    <source>
        <dbReference type="Proteomes" id="UP001596990"/>
    </source>
</evidence>
<comment type="caution">
    <text evidence="1">The sequence shown here is derived from an EMBL/GenBank/DDBJ whole genome shotgun (WGS) entry which is preliminary data.</text>
</comment>
<dbReference type="RefSeq" id="WP_386057334.1">
    <property type="nucleotide sequence ID" value="NZ_JBHTKL010000001.1"/>
</dbReference>
<gene>
    <name evidence="1" type="ORF">ACFQ2J_05545</name>
</gene>
<sequence>MDLDALIEEAEALKEQAAMDNWGVGKVLKGEELETWTSKAVIYLHRYGENDFLYEKVKENARDLTQNGYDKFLAILGVLKAQKASESQYTL</sequence>
<organism evidence="1 2">
    <name type="scientific">Thalassobacillus hwangdonensis</name>
    <dbReference type="NCBI Taxonomy" id="546108"/>
    <lineage>
        <taxon>Bacteria</taxon>
        <taxon>Bacillati</taxon>
        <taxon>Bacillota</taxon>
        <taxon>Bacilli</taxon>
        <taxon>Bacillales</taxon>
        <taxon>Bacillaceae</taxon>
        <taxon>Thalassobacillus</taxon>
    </lineage>
</organism>
<dbReference type="Proteomes" id="UP001596990">
    <property type="component" value="Unassembled WGS sequence"/>
</dbReference>
<accession>A0ABW3L0N5</accession>